<accession>A0A919JS66</accession>
<keyword evidence="2" id="KW-0732">Signal</keyword>
<dbReference type="GO" id="GO:0005975">
    <property type="term" value="P:carbohydrate metabolic process"/>
    <property type="evidence" value="ECO:0007669"/>
    <property type="project" value="UniProtKB-ARBA"/>
</dbReference>
<dbReference type="AlphaFoldDB" id="A0A919JS66"/>
<dbReference type="RefSeq" id="WP_344936003.1">
    <property type="nucleotide sequence ID" value="NZ_BAAAYJ010000091.1"/>
</dbReference>
<keyword evidence="1" id="KW-0472">Membrane</keyword>
<evidence type="ECO:0008006" key="5">
    <source>
        <dbReference type="Google" id="ProtNLM"/>
    </source>
</evidence>
<sequence>MALRMNNLAMRLVLPVALLGMTAVGAATPAYAEAGAARPDLEISVPDRVVTTAGGTKSVPFEVVNTGRTPATGLVVDFATAAAPLDPRLGFQPPAGCTATGCAVGDLATGARKAYTFTVTPTKELPASGAGLTLSAHDADGEWHEAVTVTVVRAAGGIDLETAAIPELKLAAGASAVLPIKVRNNGDQPTEGIAIALAAPRYLTFPKQYANCVEVADLPGVVCAFDLALAPGSVFSIAPSTPITIAADKAAPGPARYDAGMYAFGLDDEDTDAASLAAATEALKQPGAKLKLVPAVQALAVDDSELNEWDNVISFRVRVPLNQADSVAIGDAFEGKVGDTRTVEVGFRNDGPAAVLPPPAKGKHAARVHIPSGLKLTKVDKDCVPDGDGEPSWNRPGQVSGHDYLCVAAASLAPGAKALFSFTAKIENGDNEDAGSITVDGGVQDKKTSNNVAKIEVKLTTGTGSGGTGGGLPVTGAPTGRIAGVGMLFVLTGALALVLTRRRRTV</sequence>
<organism evidence="3 4">
    <name type="scientific">Actinoplanes nipponensis</name>
    <dbReference type="NCBI Taxonomy" id="135950"/>
    <lineage>
        <taxon>Bacteria</taxon>
        <taxon>Bacillati</taxon>
        <taxon>Actinomycetota</taxon>
        <taxon>Actinomycetes</taxon>
        <taxon>Micromonosporales</taxon>
        <taxon>Micromonosporaceae</taxon>
        <taxon>Actinoplanes</taxon>
    </lineage>
</organism>
<protein>
    <recommendedName>
        <fullName evidence="5">LPXTG-motif cell wall anchor domain-containing protein</fullName>
    </recommendedName>
</protein>
<evidence type="ECO:0000256" key="1">
    <source>
        <dbReference type="SAM" id="Phobius"/>
    </source>
</evidence>
<comment type="caution">
    <text evidence="3">The sequence shown here is derived from an EMBL/GenBank/DDBJ whole genome shotgun (WGS) entry which is preliminary data.</text>
</comment>
<dbReference type="Proteomes" id="UP000647172">
    <property type="component" value="Unassembled WGS sequence"/>
</dbReference>
<reference evidence="3" key="1">
    <citation type="submission" date="2021-01" db="EMBL/GenBank/DDBJ databases">
        <title>Whole genome shotgun sequence of Actinoplanes nipponensis NBRC 14063.</title>
        <authorList>
            <person name="Komaki H."/>
            <person name="Tamura T."/>
        </authorList>
    </citation>
    <scope>NUCLEOTIDE SEQUENCE</scope>
    <source>
        <strain evidence="3">NBRC 14063</strain>
    </source>
</reference>
<evidence type="ECO:0000313" key="4">
    <source>
        <dbReference type="Proteomes" id="UP000647172"/>
    </source>
</evidence>
<keyword evidence="4" id="KW-1185">Reference proteome</keyword>
<name>A0A919JS66_9ACTN</name>
<evidence type="ECO:0000256" key="2">
    <source>
        <dbReference type="SAM" id="SignalP"/>
    </source>
</evidence>
<feature type="chain" id="PRO_5036858245" description="LPXTG-motif cell wall anchor domain-containing protein" evidence="2">
    <location>
        <begin position="27"/>
        <end position="506"/>
    </location>
</feature>
<evidence type="ECO:0000313" key="3">
    <source>
        <dbReference type="EMBL" id="GIE51999.1"/>
    </source>
</evidence>
<proteinExistence type="predicted"/>
<dbReference type="InterPro" id="IPR013783">
    <property type="entry name" value="Ig-like_fold"/>
</dbReference>
<keyword evidence="1" id="KW-1133">Transmembrane helix</keyword>
<feature type="signal peptide" evidence="2">
    <location>
        <begin position="1"/>
        <end position="26"/>
    </location>
</feature>
<feature type="transmembrane region" description="Helical" evidence="1">
    <location>
        <begin position="482"/>
        <end position="500"/>
    </location>
</feature>
<gene>
    <name evidence="3" type="ORF">Ani05nite_55330</name>
</gene>
<dbReference type="Gene3D" id="2.60.40.10">
    <property type="entry name" value="Immunoglobulins"/>
    <property type="match status" value="1"/>
</dbReference>
<keyword evidence="1" id="KW-0812">Transmembrane</keyword>
<dbReference type="EMBL" id="BOMQ01000063">
    <property type="protein sequence ID" value="GIE51999.1"/>
    <property type="molecule type" value="Genomic_DNA"/>
</dbReference>